<reference evidence="1" key="1">
    <citation type="submission" date="2014-09" db="EMBL/GenBank/DDBJ databases">
        <authorList>
            <person name="Magalhaes I.L.F."/>
            <person name="Oliveira U."/>
            <person name="Santos F.R."/>
            <person name="Vidigal T.H.D.A."/>
            <person name="Brescovit A.D."/>
            <person name="Santos A.J."/>
        </authorList>
    </citation>
    <scope>NUCLEOTIDE SEQUENCE</scope>
    <source>
        <tissue evidence="1">Shoot tissue taken approximately 20 cm above the soil surface</tissue>
    </source>
</reference>
<accession>A0A0A9FER8</accession>
<proteinExistence type="predicted"/>
<protein>
    <submittedName>
        <fullName evidence="1">Uncharacterized protein</fullName>
    </submittedName>
</protein>
<name>A0A0A9FER8_ARUDO</name>
<evidence type="ECO:0000313" key="1">
    <source>
        <dbReference type="EMBL" id="JAE11530.1"/>
    </source>
</evidence>
<sequence>MPHDQEGKAQLSINTQKMQDIVASHQCLLNDPPPIRN</sequence>
<dbReference type="AlphaFoldDB" id="A0A0A9FER8"/>
<reference evidence="1" key="2">
    <citation type="journal article" date="2015" name="Data Brief">
        <title>Shoot transcriptome of the giant reed, Arundo donax.</title>
        <authorList>
            <person name="Barrero R.A."/>
            <person name="Guerrero F.D."/>
            <person name="Moolhuijzen P."/>
            <person name="Goolsby J.A."/>
            <person name="Tidwell J."/>
            <person name="Bellgard S.E."/>
            <person name="Bellgard M.I."/>
        </authorList>
    </citation>
    <scope>NUCLEOTIDE SEQUENCE</scope>
    <source>
        <tissue evidence="1">Shoot tissue taken approximately 20 cm above the soil surface</tissue>
    </source>
</reference>
<organism evidence="1">
    <name type="scientific">Arundo donax</name>
    <name type="common">Giant reed</name>
    <name type="synonym">Donax arundinaceus</name>
    <dbReference type="NCBI Taxonomy" id="35708"/>
    <lineage>
        <taxon>Eukaryota</taxon>
        <taxon>Viridiplantae</taxon>
        <taxon>Streptophyta</taxon>
        <taxon>Embryophyta</taxon>
        <taxon>Tracheophyta</taxon>
        <taxon>Spermatophyta</taxon>
        <taxon>Magnoliopsida</taxon>
        <taxon>Liliopsida</taxon>
        <taxon>Poales</taxon>
        <taxon>Poaceae</taxon>
        <taxon>PACMAD clade</taxon>
        <taxon>Arundinoideae</taxon>
        <taxon>Arundineae</taxon>
        <taxon>Arundo</taxon>
    </lineage>
</organism>
<dbReference type="EMBL" id="GBRH01186366">
    <property type="protein sequence ID" value="JAE11530.1"/>
    <property type="molecule type" value="Transcribed_RNA"/>
</dbReference>